<keyword evidence="3" id="KW-1185">Reference proteome</keyword>
<feature type="transmembrane region" description="Helical" evidence="1">
    <location>
        <begin position="94"/>
        <end position="112"/>
    </location>
</feature>
<feature type="transmembrane region" description="Helical" evidence="1">
    <location>
        <begin position="31"/>
        <end position="49"/>
    </location>
</feature>
<feature type="transmembrane region" description="Helical" evidence="1">
    <location>
        <begin position="133"/>
        <end position="159"/>
    </location>
</feature>
<reference evidence="2 3" key="1">
    <citation type="journal article" date="2016" name="Sci. Rep.">
        <title>Whole genome sequencing identifies a novel species of the genus Capnocytophaga isolated from dog and cat bite wounds in humans.</title>
        <authorList>
            <person name="Zangenah S."/>
            <person name="Abbasi N."/>
            <person name="Andersson A.F."/>
            <person name="Bergman P."/>
        </authorList>
    </citation>
    <scope>NUCLEOTIDE SEQUENCE [LARGE SCALE GENOMIC DNA]</scope>
    <source>
        <strain evidence="2 3">W5</strain>
    </source>
</reference>
<feature type="transmembrane region" description="Helical" evidence="1">
    <location>
        <begin position="373"/>
        <end position="392"/>
    </location>
</feature>
<sequence>MINLKNFVLCIGFCFFLLCLFQEGSLAYKMVFVLPLSFIIISLIYFKTYESLKNSFVFNVFIAQAILRYFVIPYAIASGGYITGIHSEYGETSILIMVFEIFSCFTLFHFISNRQSLAYLNRKKTVTPLESSIMLYTFIAILALYIYSTGFFSKVNAIWDMGQYVQKVREGESPEESGFGGILFRPFKVIIAIFLISLVYKSQRINTNKKKYFYLIIIFITSLFIVGTSRLSVLHFATPLLVMVTLMIDKKSSRKLIISFIAFIIPVILITSIGKFSKEDERISTDSFFNASSLNAYFAGPGNIASGIEAYEKLVIKDKPLFFINDLLQNFPGLSKYSSDSYKTNIYFNQEIYGHRLYQDQIVPLSTSGIFHFGYWGSFIYAPVFIFIALYMERKSYRESFLGYKFVYIAVSFPLSMVFMLNIGSLYSSIVSPFLFLYIPLFIINSLKKITNL</sequence>
<feature type="transmembrane region" description="Helical" evidence="1">
    <location>
        <begin position="256"/>
        <end position="274"/>
    </location>
</feature>
<protein>
    <submittedName>
        <fullName evidence="2">O-antigen polymerase</fullName>
    </submittedName>
</protein>
<keyword evidence="1" id="KW-0812">Transmembrane</keyword>
<proteinExistence type="predicted"/>
<organism evidence="2 3">
    <name type="scientific">Capnocytophaga stomatis</name>
    <dbReference type="NCBI Taxonomy" id="1848904"/>
    <lineage>
        <taxon>Bacteria</taxon>
        <taxon>Pseudomonadati</taxon>
        <taxon>Bacteroidota</taxon>
        <taxon>Flavobacteriia</taxon>
        <taxon>Flavobacteriales</taxon>
        <taxon>Flavobacteriaceae</taxon>
        <taxon>Capnocytophaga</taxon>
    </lineage>
</organism>
<evidence type="ECO:0000313" key="2">
    <source>
        <dbReference type="EMBL" id="MFK8293206.1"/>
    </source>
</evidence>
<keyword evidence="1" id="KW-1133">Transmembrane helix</keyword>
<evidence type="ECO:0000256" key="1">
    <source>
        <dbReference type="SAM" id="Phobius"/>
    </source>
</evidence>
<keyword evidence="1" id="KW-0472">Membrane</keyword>
<feature type="transmembrane region" description="Helical" evidence="1">
    <location>
        <begin position="404"/>
        <end position="424"/>
    </location>
</feature>
<dbReference type="Proteomes" id="UP001622370">
    <property type="component" value="Unassembled WGS sequence"/>
</dbReference>
<feature type="transmembrane region" description="Helical" evidence="1">
    <location>
        <begin position="212"/>
        <end position="227"/>
    </location>
</feature>
<dbReference type="EMBL" id="JBJGWJ010000003">
    <property type="protein sequence ID" value="MFK8293206.1"/>
    <property type="molecule type" value="Genomic_DNA"/>
</dbReference>
<comment type="caution">
    <text evidence="2">The sequence shown here is derived from an EMBL/GenBank/DDBJ whole genome shotgun (WGS) entry which is preliminary data.</text>
</comment>
<feature type="transmembrane region" description="Helical" evidence="1">
    <location>
        <begin position="179"/>
        <end position="200"/>
    </location>
</feature>
<evidence type="ECO:0000313" key="3">
    <source>
        <dbReference type="Proteomes" id="UP001622370"/>
    </source>
</evidence>
<feature type="transmembrane region" description="Helical" evidence="1">
    <location>
        <begin position="56"/>
        <end position="82"/>
    </location>
</feature>
<feature type="transmembrane region" description="Helical" evidence="1">
    <location>
        <begin position="430"/>
        <end position="447"/>
    </location>
</feature>
<gene>
    <name evidence="2" type="ORF">ACI76L_05385</name>
</gene>
<dbReference type="RefSeq" id="WP_203966794.1">
    <property type="nucleotide sequence ID" value="NZ_BOPJ01000005.1"/>
</dbReference>
<accession>A0ABW8QA39</accession>
<name>A0ABW8QA39_9FLAO</name>